<gene>
    <name evidence="1" type="ORF">T02_14754</name>
</gene>
<dbReference type="Proteomes" id="UP000054721">
    <property type="component" value="Unassembled WGS sequence"/>
</dbReference>
<evidence type="ECO:0000313" key="1">
    <source>
        <dbReference type="EMBL" id="KRZ46586.1"/>
    </source>
</evidence>
<reference evidence="1 2" key="1">
    <citation type="submission" date="2015-05" db="EMBL/GenBank/DDBJ databases">
        <title>Evolution of Trichinella species and genotypes.</title>
        <authorList>
            <person name="Korhonen P.K."/>
            <person name="Edoardo P."/>
            <person name="Giuseppe L.R."/>
            <person name="Gasser R.B."/>
        </authorList>
    </citation>
    <scope>NUCLEOTIDE SEQUENCE [LARGE SCALE GENOMIC DNA]</scope>
    <source>
        <strain evidence="1">ISS10</strain>
    </source>
</reference>
<accession>A0A0V1KH11</accession>
<dbReference type="AlphaFoldDB" id="A0A0V1KH11"/>
<protein>
    <submittedName>
        <fullName evidence="1">Uncharacterized protein</fullName>
    </submittedName>
</protein>
<organism evidence="1 2">
    <name type="scientific">Trichinella nativa</name>
    <dbReference type="NCBI Taxonomy" id="6335"/>
    <lineage>
        <taxon>Eukaryota</taxon>
        <taxon>Metazoa</taxon>
        <taxon>Ecdysozoa</taxon>
        <taxon>Nematoda</taxon>
        <taxon>Enoplea</taxon>
        <taxon>Dorylaimia</taxon>
        <taxon>Trichinellida</taxon>
        <taxon>Trichinellidae</taxon>
        <taxon>Trichinella</taxon>
    </lineage>
</organism>
<sequence>MCFPRSQVLPETDNVGSLTHFPHISLQSVSLSMSSYKFQ</sequence>
<evidence type="ECO:0000313" key="2">
    <source>
        <dbReference type="Proteomes" id="UP000054721"/>
    </source>
</evidence>
<comment type="caution">
    <text evidence="1">The sequence shown here is derived from an EMBL/GenBank/DDBJ whole genome shotgun (WGS) entry which is preliminary data.</text>
</comment>
<keyword evidence="2" id="KW-1185">Reference proteome</keyword>
<proteinExistence type="predicted"/>
<name>A0A0V1KH11_9BILA</name>
<dbReference type="EMBL" id="JYDW01002796">
    <property type="protein sequence ID" value="KRZ46586.1"/>
    <property type="molecule type" value="Genomic_DNA"/>
</dbReference>